<dbReference type="PRINTS" id="PR00249">
    <property type="entry name" value="GPCRSECRETIN"/>
</dbReference>
<evidence type="ECO:0000256" key="10">
    <source>
        <dbReference type="SAM" id="Phobius"/>
    </source>
</evidence>
<dbReference type="SUPFAM" id="SSF111418">
    <property type="entry name" value="Hormone receptor domain"/>
    <property type="match status" value="1"/>
</dbReference>
<feature type="domain" description="G-protein coupled receptors family 2 profile 2" evidence="12">
    <location>
        <begin position="112"/>
        <end position="363"/>
    </location>
</feature>
<comment type="caution">
    <text evidence="13">The sequence shown here is derived from an EMBL/GenBank/DDBJ whole genome shotgun (WGS) entry which is preliminary data.</text>
</comment>
<organism evidence="13 14">
    <name type="scientific">Larinioides sclopetarius</name>
    <dbReference type="NCBI Taxonomy" id="280406"/>
    <lineage>
        <taxon>Eukaryota</taxon>
        <taxon>Metazoa</taxon>
        <taxon>Ecdysozoa</taxon>
        <taxon>Arthropoda</taxon>
        <taxon>Chelicerata</taxon>
        <taxon>Arachnida</taxon>
        <taxon>Araneae</taxon>
        <taxon>Araneomorphae</taxon>
        <taxon>Entelegynae</taxon>
        <taxon>Araneoidea</taxon>
        <taxon>Araneidae</taxon>
        <taxon>Larinioides</taxon>
    </lineage>
</organism>
<dbReference type="InterPro" id="IPR036445">
    <property type="entry name" value="GPCR_2_extracell_dom_sf"/>
</dbReference>
<dbReference type="InterPro" id="IPR000832">
    <property type="entry name" value="GPCR_2_secretin-like"/>
</dbReference>
<sequence length="453" mass="51568">MGDDFLLTSAEECIRKFGRNDTDKNGEAFCEPVWDSVLCWPAVPAGETAWRSCWYVLQYIPSLDVKSVVLPPGAKAYRICDKDGKWLWGNWTNYSECLNFTTTDAPKAPLTVSLILLICSMISLFFLSVTIFIFFYFKSLQCSRLRVHRNLVLALIVHSLMLIVISLPVVGGSSIPSYRDISWLCKTVVSIKMYAALSSINWMFVEGMLLHSRITTNIFQKDAPFKLYYLIGWGIPLILIVSWCYMMNAQLKGDCWEGYGRSPYVWIITGPMIGALGINLIFLVNIVRILVTKMKTSSTFEIIQVRRAMKATALLFPLLGITHLLFCVNPRDDSKLEEAYMITNATLQSSQGIFVSILYCFMNIEVQTVVRKAYVRAALRRNPNHRYTWKCRTTRASQTSTYVSNCETSVSDPSLSGARAVYIMRDMRRLDSKGHFKYHGRRSDINSMNISDV</sequence>
<dbReference type="Gene3D" id="4.10.1240.10">
    <property type="entry name" value="GPCR, family 2, extracellular hormone receptor domain"/>
    <property type="match status" value="1"/>
</dbReference>
<keyword evidence="7 10" id="KW-0472">Membrane</keyword>
<dbReference type="InterPro" id="IPR001879">
    <property type="entry name" value="GPCR_2_extracellular_dom"/>
</dbReference>
<dbReference type="Pfam" id="PF02793">
    <property type="entry name" value="HRM"/>
    <property type="match status" value="1"/>
</dbReference>
<evidence type="ECO:0000256" key="9">
    <source>
        <dbReference type="ARBA" id="ARBA00023224"/>
    </source>
</evidence>
<dbReference type="InterPro" id="IPR050332">
    <property type="entry name" value="GPCR_2"/>
</dbReference>
<feature type="transmembrane region" description="Helical" evidence="10">
    <location>
        <begin position="181"/>
        <end position="204"/>
    </location>
</feature>
<feature type="transmembrane region" description="Helical" evidence="10">
    <location>
        <begin position="225"/>
        <end position="245"/>
    </location>
</feature>
<dbReference type="SMART" id="SM00008">
    <property type="entry name" value="HormR"/>
    <property type="match status" value="1"/>
</dbReference>
<dbReference type="Proteomes" id="UP001497382">
    <property type="component" value="Unassembled WGS sequence"/>
</dbReference>
<feature type="transmembrane region" description="Helical" evidence="10">
    <location>
        <begin position="308"/>
        <end position="326"/>
    </location>
</feature>
<evidence type="ECO:0000256" key="6">
    <source>
        <dbReference type="ARBA" id="ARBA00023040"/>
    </source>
</evidence>
<keyword evidence="3" id="KW-1003">Cell membrane</keyword>
<dbReference type="AlphaFoldDB" id="A0AAV1YSJ8"/>
<evidence type="ECO:0000256" key="7">
    <source>
        <dbReference type="ARBA" id="ARBA00023136"/>
    </source>
</evidence>
<dbReference type="InterPro" id="IPR017981">
    <property type="entry name" value="GPCR_2-like_7TM"/>
</dbReference>
<keyword evidence="6" id="KW-0297">G-protein coupled receptor</keyword>
<feature type="domain" description="G-protein coupled receptors family 2 profile 1" evidence="11">
    <location>
        <begin position="12"/>
        <end position="101"/>
    </location>
</feature>
<keyword evidence="5 10" id="KW-1133">Transmembrane helix</keyword>
<dbReference type="GO" id="GO:0007188">
    <property type="term" value="P:adenylate cyclase-modulating G protein-coupled receptor signaling pathway"/>
    <property type="evidence" value="ECO:0007669"/>
    <property type="project" value="TreeGrafter"/>
</dbReference>
<reference evidence="13 14" key="1">
    <citation type="submission" date="2024-04" db="EMBL/GenBank/DDBJ databases">
        <authorList>
            <person name="Rising A."/>
            <person name="Reimegard J."/>
            <person name="Sonavane S."/>
            <person name="Akerstrom W."/>
            <person name="Nylinder S."/>
            <person name="Hedman E."/>
            <person name="Kallberg Y."/>
        </authorList>
    </citation>
    <scope>NUCLEOTIDE SEQUENCE [LARGE SCALE GENOMIC DNA]</scope>
</reference>
<evidence type="ECO:0000256" key="1">
    <source>
        <dbReference type="ARBA" id="ARBA00004651"/>
    </source>
</evidence>
<dbReference type="GO" id="GO:0017046">
    <property type="term" value="F:peptide hormone binding"/>
    <property type="evidence" value="ECO:0007669"/>
    <property type="project" value="TreeGrafter"/>
</dbReference>
<evidence type="ECO:0000256" key="2">
    <source>
        <dbReference type="ARBA" id="ARBA00005314"/>
    </source>
</evidence>
<evidence type="ECO:0000313" key="13">
    <source>
        <dbReference type="EMBL" id="CAL1261857.1"/>
    </source>
</evidence>
<feature type="transmembrane region" description="Helical" evidence="10">
    <location>
        <begin position="114"/>
        <end position="137"/>
    </location>
</feature>
<proteinExistence type="inferred from homology"/>
<dbReference type="PROSITE" id="PS50227">
    <property type="entry name" value="G_PROTEIN_RECEP_F2_3"/>
    <property type="match status" value="1"/>
</dbReference>
<keyword evidence="9" id="KW-0807">Transducer</keyword>
<dbReference type="GO" id="GO:0007166">
    <property type="term" value="P:cell surface receptor signaling pathway"/>
    <property type="evidence" value="ECO:0007669"/>
    <property type="project" value="InterPro"/>
</dbReference>
<comment type="similarity">
    <text evidence="2">Belongs to the G-protein coupled receptor 2 family.</text>
</comment>
<dbReference type="Pfam" id="PF00002">
    <property type="entry name" value="7tm_2"/>
    <property type="match status" value="1"/>
</dbReference>
<dbReference type="GO" id="GO:0005886">
    <property type="term" value="C:plasma membrane"/>
    <property type="evidence" value="ECO:0007669"/>
    <property type="project" value="UniProtKB-SubCell"/>
</dbReference>
<evidence type="ECO:0000256" key="5">
    <source>
        <dbReference type="ARBA" id="ARBA00022989"/>
    </source>
</evidence>
<comment type="subcellular location">
    <subcellularLocation>
        <location evidence="1">Cell membrane</location>
        <topology evidence="1">Multi-pass membrane protein</topology>
    </subcellularLocation>
</comment>
<evidence type="ECO:0000256" key="3">
    <source>
        <dbReference type="ARBA" id="ARBA00022475"/>
    </source>
</evidence>
<gene>
    <name evidence="13" type="ORF">LARSCL_LOCUS659</name>
</gene>
<dbReference type="PANTHER" id="PTHR45620:SF15">
    <property type="entry name" value="DIURETIC HORMONE 44 RECEPTOR 1-RELATED"/>
    <property type="match status" value="1"/>
</dbReference>
<protein>
    <submittedName>
        <fullName evidence="13">Uncharacterized protein</fullName>
    </submittedName>
</protein>
<keyword evidence="14" id="KW-1185">Reference proteome</keyword>
<evidence type="ECO:0000313" key="14">
    <source>
        <dbReference type="Proteomes" id="UP001497382"/>
    </source>
</evidence>
<keyword evidence="4 10" id="KW-0812">Transmembrane</keyword>
<dbReference type="Gene3D" id="1.20.1070.10">
    <property type="entry name" value="Rhodopsin 7-helix transmembrane proteins"/>
    <property type="match status" value="1"/>
</dbReference>
<feature type="transmembrane region" description="Helical" evidence="10">
    <location>
        <begin position="149"/>
        <end position="169"/>
    </location>
</feature>
<evidence type="ECO:0000259" key="11">
    <source>
        <dbReference type="PROSITE" id="PS50227"/>
    </source>
</evidence>
<dbReference type="CDD" id="cd15041">
    <property type="entry name" value="7tmB1_hormone_R"/>
    <property type="match status" value="1"/>
</dbReference>
<keyword evidence="8" id="KW-0675">Receptor</keyword>
<dbReference type="PANTHER" id="PTHR45620">
    <property type="entry name" value="PDF RECEPTOR-LIKE PROTEIN-RELATED"/>
    <property type="match status" value="1"/>
</dbReference>
<evidence type="ECO:0000259" key="12">
    <source>
        <dbReference type="PROSITE" id="PS50261"/>
    </source>
</evidence>
<accession>A0AAV1YSJ8</accession>
<dbReference type="EMBL" id="CAXIEN010000004">
    <property type="protein sequence ID" value="CAL1261857.1"/>
    <property type="molecule type" value="Genomic_DNA"/>
</dbReference>
<dbReference type="PROSITE" id="PS50261">
    <property type="entry name" value="G_PROTEIN_RECEP_F2_4"/>
    <property type="match status" value="1"/>
</dbReference>
<feature type="transmembrane region" description="Helical" evidence="10">
    <location>
        <begin position="265"/>
        <end position="287"/>
    </location>
</feature>
<evidence type="ECO:0000256" key="4">
    <source>
        <dbReference type="ARBA" id="ARBA00022692"/>
    </source>
</evidence>
<dbReference type="GO" id="GO:0008528">
    <property type="term" value="F:G protein-coupled peptide receptor activity"/>
    <property type="evidence" value="ECO:0007669"/>
    <property type="project" value="TreeGrafter"/>
</dbReference>
<name>A0AAV1YSJ8_9ARAC</name>
<evidence type="ECO:0000256" key="8">
    <source>
        <dbReference type="ARBA" id="ARBA00023170"/>
    </source>
</evidence>